<dbReference type="Gene3D" id="3.90.76.10">
    <property type="entry name" value="Dipeptide-binding Protein, Domain 1"/>
    <property type="match status" value="1"/>
</dbReference>
<reference evidence="4" key="1">
    <citation type="submission" date="2021-07" db="EMBL/GenBank/DDBJ databases">
        <title>New genus and species of the family Alcaligenaceae.</title>
        <authorList>
            <person name="Hahn M.W."/>
        </authorList>
    </citation>
    <scope>NUCLEOTIDE SEQUENCE</scope>
    <source>
        <strain evidence="4">LF4-65</strain>
    </source>
</reference>
<keyword evidence="5" id="KW-1185">Reference proteome</keyword>
<dbReference type="InterPro" id="IPR030678">
    <property type="entry name" value="Peptide/Ni-bd"/>
</dbReference>
<dbReference type="Gene3D" id="3.10.105.10">
    <property type="entry name" value="Dipeptide-binding Protein, Domain 3"/>
    <property type="match status" value="1"/>
</dbReference>
<evidence type="ECO:0000256" key="1">
    <source>
        <dbReference type="ARBA" id="ARBA00005695"/>
    </source>
</evidence>
<organism evidence="4 5">
    <name type="scientific">Zwartia hollandica</name>
    <dbReference type="NCBI Taxonomy" id="324606"/>
    <lineage>
        <taxon>Bacteria</taxon>
        <taxon>Pseudomonadati</taxon>
        <taxon>Pseudomonadota</taxon>
        <taxon>Betaproteobacteria</taxon>
        <taxon>Burkholderiales</taxon>
        <taxon>Alcaligenaceae</taxon>
        <taxon>Zwartia</taxon>
    </lineage>
</organism>
<protein>
    <submittedName>
        <fullName evidence="4">ABC transporter substrate-binding protein</fullName>
    </submittedName>
</protein>
<dbReference type="GO" id="GO:0043190">
    <property type="term" value="C:ATP-binding cassette (ABC) transporter complex"/>
    <property type="evidence" value="ECO:0007669"/>
    <property type="project" value="InterPro"/>
</dbReference>
<feature type="domain" description="Solute-binding protein family 5" evidence="3">
    <location>
        <begin position="72"/>
        <end position="419"/>
    </location>
</feature>
<keyword evidence="2" id="KW-0732">Signal</keyword>
<dbReference type="RefSeq" id="WP_259661155.1">
    <property type="nucleotide sequence ID" value="NZ_JAHXRI010000007.1"/>
</dbReference>
<evidence type="ECO:0000259" key="3">
    <source>
        <dbReference type="Pfam" id="PF00496"/>
    </source>
</evidence>
<name>A0A953NBS5_9BURK</name>
<comment type="caution">
    <text evidence="4">The sequence shown here is derived from an EMBL/GenBank/DDBJ whole genome shotgun (WGS) entry which is preliminary data.</text>
</comment>
<dbReference type="PIRSF" id="PIRSF002741">
    <property type="entry name" value="MppA"/>
    <property type="match status" value="1"/>
</dbReference>
<gene>
    <name evidence="4" type="ORF">KZZ10_08815</name>
</gene>
<dbReference type="Gene3D" id="3.40.190.10">
    <property type="entry name" value="Periplasmic binding protein-like II"/>
    <property type="match status" value="1"/>
</dbReference>
<evidence type="ECO:0000313" key="5">
    <source>
        <dbReference type="Proteomes" id="UP000739565"/>
    </source>
</evidence>
<dbReference type="GO" id="GO:1904680">
    <property type="term" value="F:peptide transmembrane transporter activity"/>
    <property type="evidence" value="ECO:0007669"/>
    <property type="project" value="TreeGrafter"/>
</dbReference>
<accession>A0A953NBS5</accession>
<dbReference type="Proteomes" id="UP000739565">
    <property type="component" value="Unassembled WGS sequence"/>
</dbReference>
<dbReference type="Pfam" id="PF00496">
    <property type="entry name" value="SBP_bac_5"/>
    <property type="match status" value="1"/>
</dbReference>
<dbReference type="CDD" id="cd08502">
    <property type="entry name" value="PBP2_NikA_DppA_OppA_like_16"/>
    <property type="match status" value="1"/>
</dbReference>
<dbReference type="GO" id="GO:0030288">
    <property type="term" value="C:outer membrane-bounded periplasmic space"/>
    <property type="evidence" value="ECO:0007669"/>
    <property type="project" value="UniProtKB-ARBA"/>
</dbReference>
<dbReference type="AlphaFoldDB" id="A0A953NBS5"/>
<dbReference type="PANTHER" id="PTHR30290">
    <property type="entry name" value="PERIPLASMIC BINDING COMPONENT OF ABC TRANSPORTER"/>
    <property type="match status" value="1"/>
</dbReference>
<dbReference type="GO" id="GO:0015833">
    <property type="term" value="P:peptide transport"/>
    <property type="evidence" value="ECO:0007669"/>
    <property type="project" value="TreeGrafter"/>
</dbReference>
<dbReference type="EMBL" id="JAHXRI010000007">
    <property type="protein sequence ID" value="MBZ1350744.1"/>
    <property type="molecule type" value="Genomic_DNA"/>
</dbReference>
<proteinExistence type="inferred from homology"/>
<evidence type="ECO:0000256" key="2">
    <source>
        <dbReference type="ARBA" id="ARBA00022729"/>
    </source>
</evidence>
<dbReference type="InterPro" id="IPR039424">
    <property type="entry name" value="SBP_5"/>
</dbReference>
<comment type="similarity">
    <text evidence="1">Belongs to the bacterial solute-binding protein 5 family.</text>
</comment>
<dbReference type="InterPro" id="IPR000914">
    <property type="entry name" value="SBP_5_dom"/>
</dbReference>
<dbReference type="PANTHER" id="PTHR30290:SF38">
    <property type="entry name" value="D,D-DIPEPTIDE-BINDING PERIPLASMIC PROTEIN DDPA-RELATED"/>
    <property type="match status" value="1"/>
</dbReference>
<evidence type="ECO:0000313" key="4">
    <source>
        <dbReference type="EMBL" id="MBZ1350744.1"/>
    </source>
</evidence>
<sequence length="526" mass="58541">MDRRTFICHTAVATGVSTLPTYLFAQPATTVFRWVPASDLSILDPTYTTAAITATHALLVFDTLYGLDDRYQPQPQMIESEHIDQEGLRWILHLRDGLRFHDGSPVRAQDAVASIKRFGARNLLGQTLFSSVETINATSDRSIEFKLTRPFSLLSYTLASSAASIMPERLANTPDNIAIKEVVGSGPFRFLPTRWVSGSHVVYQKSADYRARTSGEARNTAGPKIVHIDEVRWQVIPDRATAVAALQNNEVDGIEVIDNEFIPTLRKNKQIALIKAPLPSIFILRFNHLHAPFDNPVMRQAILSVINQTDYMMAANGADFPEYWNDKCGVFAPGTPMASPAGLEKLTNKRDLARARKLIKDAGYTGQPIVILDPVDTAPYHACALVTEDLFKQLGLKTELRAMNWGSYLQRRNNQSNPSEGGWHIGFTALVGTANLDPINNPAIRGTGKQGWFGWPTNATLEKLRENWIFAKTLAQRQAISQEIQTEVLEAVPYIPLGAVYNLSALRKPWTDFQPQGPAFFTLRRA</sequence>
<dbReference type="SUPFAM" id="SSF53850">
    <property type="entry name" value="Periplasmic binding protein-like II"/>
    <property type="match status" value="1"/>
</dbReference>